<feature type="compositionally biased region" description="Basic and acidic residues" evidence="1">
    <location>
        <begin position="33"/>
        <end position="43"/>
    </location>
</feature>
<evidence type="ECO:0000256" key="1">
    <source>
        <dbReference type="SAM" id="MobiDB-lite"/>
    </source>
</evidence>
<feature type="compositionally biased region" description="Basic residues" evidence="1">
    <location>
        <begin position="163"/>
        <end position="173"/>
    </location>
</feature>
<dbReference type="PANTHER" id="PTHR36005:SF1">
    <property type="entry name" value="DNA LIGASE-LIKE PROTEIN"/>
    <property type="match status" value="1"/>
</dbReference>
<proteinExistence type="predicted"/>
<dbReference type="EMBL" id="JBBNAG010000001">
    <property type="protein sequence ID" value="KAK9165578.1"/>
    <property type="molecule type" value="Genomic_DNA"/>
</dbReference>
<sequence length="754" mass="84213">MESDDEFQQLISHGEDEPSSPIQKRKLKRLKRATSDHPNEETITRTVDLSPSNASNSNSDAPLESSEIPDLEESVDPFQPLFVYEGFGDRDEAANDREGAGSDGDRFGNERTLFEEEEGQDRSDPLDVGIDGSDGLGDDQMSDLGGKEGVFDANGVLDCGEKKGKKNKKKKGKSGGDGKSEVPGLSKRRIEKERKDNLRHLHIETQRLLRETRDASFKPVPMVQKPISSVLEKIRKRKLEISKKFGTSSNFYEIDHSSRDTTVNMCTEHVEINETNAEDMERDLDFAKQDEHLEGASIGKLDELASPSDECENASLDVLLKRQCKSTFRKPIDDTQLIFMFLLQELLCDSESVSEDDTQPDSPSFILLKSESCCRTCINFDLPLKIGDPVKAFVDDEAEEEDDSDNDPMLQDNDEDEENGDSEEFNDLIVSGYKEKPIDNEKRDELHQKWLEQQDAAATENVLQRIKCGLKQGEGMAFEEEDENEESDEDSIDGATADPLPKSSARLNSKKVKQMIPQMFNDKDDGFVSDDEEAEKSLARQLLIEKAEEHISFPSPSEDESSREVFGLIKKLNIVPDTKKKAKSSLNFSKRSYDKSSFLGRVSSNSLPASNKHGSSNFKSFIFGRDDSNSRSSVSEASPESEPIGLRMLTFVYLFFSNTYFSLSISFLKLPDERGSQPKKSATAKFSNSQSKANSQSKVASETTSGSSLLEILKRSSMKFDSKQTGIVGQTQSVIQFAAFKSKKSSMKMESRTL</sequence>
<feature type="compositionally biased region" description="Basic residues" evidence="1">
    <location>
        <begin position="23"/>
        <end position="32"/>
    </location>
</feature>
<dbReference type="AlphaFoldDB" id="A0AAP0Q3B9"/>
<feature type="compositionally biased region" description="Low complexity" evidence="1">
    <location>
        <begin position="687"/>
        <end position="701"/>
    </location>
</feature>
<reference evidence="2 3" key="1">
    <citation type="submission" date="2024-01" db="EMBL/GenBank/DDBJ databases">
        <title>Genome assemblies of Stephania.</title>
        <authorList>
            <person name="Yang L."/>
        </authorList>
    </citation>
    <scope>NUCLEOTIDE SEQUENCE [LARGE SCALE GENOMIC DNA]</scope>
    <source>
        <strain evidence="2">JXDWG</strain>
        <tissue evidence="2">Leaf</tissue>
    </source>
</reference>
<evidence type="ECO:0000313" key="2">
    <source>
        <dbReference type="EMBL" id="KAK9165578.1"/>
    </source>
</evidence>
<dbReference type="PANTHER" id="PTHR36005">
    <property type="entry name" value="DNA LIGASE-LIKE PROTEIN"/>
    <property type="match status" value="1"/>
</dbReference>
<feature type="region of interest" description="Disordered" evidence="1">
    <location>
        <begin position="678"/>
        <end position="706"/>
    </location>
</feature>
<evidence type="ECO:0000313" key="3">
    <source>
        <dbReference type="Proteomes" id="UP001419268"/>
    </source>
</evidence>
<keyword evidence="3" id="KW-1185">Reference proteome</keyword>
<organism evidence="2 3">
    <name type="scientific">Stephania cephalantha</name>
    <dbReference type="NCBI Taxonomy" id="152367"/>
    <lineage>
        <taxon>Eukaryota</taxon>
        <taxon>Viridiplantae</taxon>
        <taxon>Streptophyta</taxon>
        <taxon>Embryophyta</taxon>
        <taxon>Tracheophyta</taxon>
        <taxon>Spermatophyta</taxon>
        <taxon>Magnoliopsida</taxon>
        <taxon>Ranunculales</taxon>
        <taxon>Menispermaceae</taxon>
        <taxon>Menispermoideae</taxon>
        <taxon>Cissampelideae</taxon>
        <taxon>Stephania</taxon>
    </lineage>
</organism>
<feature type="region of interest" description="Disordered" evidence="1">
    <location>
        <begin position="1"/>
        <end position="194"/>
    </location>
</feature>
<protein>
    <submittedName>
        <fullName evidence="2">Uncharacterized protein</fullName>
    </submittedName>
</protein>
<feature type="region of interest" description="Disordered" evidence="1">
    <location>
        <begin position="396"/>
        <end position="426"/>
    </location>
</feature>
<comment type="caution">
    <text evidence="2">The sequence shown here is derived from an EMBL/GenBank/DDBJ whole genome shotgun (WGS) entry which is preliminary data.</text>
</comment>
<gene>
    <name evidence="2" type="ORF">Scep_000769</name>
</gene>
<dbReference type="Proteomes" id="UP001419268">
    <property type="component" value="Unassembled WGS sequence"/>
</dbReference>
<feature type="compositionally biased region" description="Acidic residues" evidence="1">
    <location>
        <begin position="477"/>
        <end position="492"/>
    </location>
</feature>
<accession>A0AAP0Q3B9</accession>
<name>A0AAP0Q3B9_9MAGN</name>
<feature type="compositionally biased region" description="Low complexity" evidence="1">
    <location>
        <begin position="48"/>
        <end position="63"/>
    </location>
</feature>
<feature type="compositionally biased region" description="Basic and acidic residues" evidence="1">
    <location>
        <begin position="87"/>
        <end position="125"/>
    </location>
</feature>
<feature type="region of interest" description="Disordered" evidence="1">
    <location>
        <begin position="474"/>
        <end position="508"/>
    </location>
</feature>